<feature type="transmembrane region" description="Helical" evidence="5">
    <location>
        <begin position="132"/>
        <end position="151"/>
    </location>
</feature>
<dbReference type="GO" id="GO:0022857">
    <property type="term" value="F:transmembrane transporter activity"/>
    <property type="evidence" value="ECO:0007669"/>
    <property type="project" value="TreeGrafter"/>
</dbReference>
<gene>
    <name evidence="6" type="ORF">EWM64_g6980</name>
</gene>
<feature type="transmembrane region" description="Helical" evidence="5">
    <location>
        <begin position="60"/>
        <end position="83"/>
    </location>
</feature>
<evidence type="ECO:0000256" key="5">
    <source>
        <dbReference type="SAM" id="Phobius"/>
    </source>
</evidence>
<feature type="transmembrane region" description="Helical" evidence="5">
    <location>
        <begin position="260"/>
        <end position="281"/>
    </location>
</feature>
<comment type="subcellular location">
    <subcellularLocation>
        <location evidence="1">Membrane</location>
        <topology evidence="1">Multi-pass membrane protein</topology>
    </subcellularLocation>
</comment>
<feature type="transmembrane region" description="Helical" evidence="5">
    <location>
        <begin position="228"/>
        <end position="253"/>
    </location>
</feature>
<evidence type="ECO:0000256" key="4">
    <source>
        <dbReference type="ARBA" id="ARBA00023136"/>
    </source>
</evidence>
<evidence type="ECO:0000256" key="1">
    <source>
        <dbReference type="ARBA" id="ARBA00004141"/>
    </source>
</evidence>
<keyword evidence="4 5" id="KW-0472">Membrane</keyword>
<dbReference type="AlphaFoldDB" id="A0A4Y9ZSL6"/>
<keyword evidence="2 5" id="KW-0812">Transmembrane</keyword>
<dbReference type="STRING" id="135208.A0A4Y9ZSL6"/>
<dbReference type="SUPFAM" id="SSF103473">
    <property type="entry name" value="MFS general substrate transporter"/>
    <property type="match status" value="1"/>
</dbReference>
<reference evidence="6 7" key="1">
    <citation type="submission" date="2019-02" db="EMBL/GenBank/DDBJ databases">
        <title>Genome sequencing of the rare red list fungi Hericium alpestre (H. flagellum).</title>
        <authorList>
            <person name="Buettner E."/>
            <person name="Kellner H."/>
        </authorList>
    </citation>
    <scope>NUCLEOTIDE SEQUENCE [LARGE SCALE GENOMIC DNA]</scope>
    <source>
        <strain evidence="6 7">DSM 108284</strain>
    </source>
</reference>
<dbReference type="PANTHER" id="PTHR23501:SF102">
    <property type="entry name" value="DRUG TRANSPORTER, PUTATIVE (AFU_ORTHOLOGUE AFUA_3G08530)-RELATED"/>
    <property type="match status" value="1"/>
</dbReference>
<sequence length="282" mass="31225">MGVMLAIQGLGGEGIASLSLIILFDLVTLREHGTFTGLIAIEWYWTHHQWLPGQARPMEMIVLSNVLVITLTTSVVIALMMWGGIQYSWSSATILTPLLLGLAGLGAFLTYEWRFAKSPMVLFILMSTRTGLSGYIQIFITPIIFLSLIYYAPVYFQACKDASPTRSGIDVFSVAFTMAPLSFVTGILVTKTNHYRPQIWIGWALFMIGTSLLSTVEADTNVDKAVGYQVFIGCRGGILWMVMCFPVLVPVLISENARTLAFFYFCRQFAMIWGITIGGSIL</sequence>
<evidence type="ECO:0008006" key="8">
    <source>
        <dbReference type="Google" id="ProtNLM"/>
    </source>
</evidence>
<dbReference type="GO" id="GO:0005886">
    <property type="term" value="C:plasma membrane"/>
    <property type="evidence" value="ECO:0007669"/>
    <property type="project" value="TreeGrafter"/>
</dbReference>
<evidence type="ECO:0000256" key="2">
    <source>
        <dbReference type="ARBA" id="ARBA00022692"/>
    </source>
</evidence>
<evidence type="ECO:0000256" key="3">
    <source>
        <dbReference type="ARBA" id="ARBA00022989"/>
    </source>
</evidence>
<feature type="transmembrane region" description="Helical" evidence="5">
    <location>
        <begin position="199"/>
        <end position="216"/>
    </location>
</feature>
<dbReference type="PANTHER" id="PTHR23501">
    <property type="entry name" value="MAJOR FACILITATOR SUPERFAMILY"/>
    <property type="match status" value="1"/>
</dbReference>
<evidence type="ECO:0000313" key="6">
    <source>
        <dbReference type="EMBL" id="TFY77033.1"/>
    </source>
</evidence>
<dbReference type="EMBL" id="SFCI01001021">
    <property type="protein sequence ID" value="TFY77033.1"/>
    <property type="molecule type" value="Genomic_DNA"/>
</dbReference>
<feature type="transmembrane region" description="Helical" evidence="5">
    <location>
        <begin position="171"/>
        <end position="190"/>
    </location>
</feature>
<evidence type="ECO:0000313" key="7">
    <source>
        <dbReference type="Proteomes" id="UP000298061"/>
    </source>
</evidence>
<feature type="transmembrane region" description="Helical" evidence="5">
    <location>
        <begin position="89"/>
        <end position="111"/>
    </location>
</feature>
<dbReference type="OrthoDB" id="3437016at2759"/>
<proteinExistence type="predicted"/>
<protein>
    <recommendedName>
        <fullName evidence="8">Major facilitator superfamily (MFS) profile domain-containing protein</fullName>
    </recommendedName>
</protein>
<comment type="caution">
    <text evidence="6">The sequence shown here is derived from an EMBL/GenBank/DDBJ whole genome shotgun (WGS) entry which is preliminary data.</text>
</comment>
<dbReference type="Proteomes" id="UP000298061">
    <property type="component" value="Unassembled WGS sequence"/>
</dbReference>
<keyword evidence="7" id="KW-1185">Reference proteome</keyword>
<accession>A0A4Y9ZSL6</accession>
<keyword evidence="3 5" id="KW-1133">Transmembrane helix</keyword>
<feature type="transmembrane region" description="Helical" evidence="5">
    <location>
        <begin position="6"/>
        <end position="27"/>
    </location>
</feature>
<organism evidence="6 7">
    <name type="scientific">Hericium alpestre</name>
    <dbReference type="NCBI Taxonomy" id="135208"/>
    <lineage>
        <taxon>Eukaryota</taxon>
        <taxon>Fungi</taxon>
        <taxon>Dikarya</taxon>
        <taxon>Basidiomycota</taxon>
        <taxon>Agaricomycotina</taxon>
        <taxon>Agaricomycetes</taxon>
        <taxon>Russulales</taxon>
        <taxon>Hericiaceae</taxon>
        <taxon>Hericium</taxon>
    </lineage>
</organism>
<dbReference type="InterPro" id="IPR036259">
    <property type="entry name" value="MFS_trans_sf"/>
</dbReference>
<name>A0A4Y9ZSL6_9AGAM</name>